<dbReference type="InterPro" id="IPR036736">
    <property type="entry name" value="ACP-like_sf"/>
</dbReference>
<dbReference type="InterPro" id="IPR020459">
    <property type="entry name" value="AMP-binding"/>
</dbReference>
<dbReference type="Pfam" id="PF00550">
    <property type="entry name" value="PP-binding"/>
    <property type="match status" value="1"/>
</dbReference>
<dbReference type="InterPro" id="IPR000873">
    <property type="entry name" value="AMP-dep_synth/lig_dom"/>
</dbReference>
<organism evidence="2 3">
    <name type="scientific">Chitinophaga rhizophila</name>
    <dbReference type="NCBI Taxonomy" id="2866212"/>
    <lineage>
        <taxon>Bacteria</taxon>
        <taxon>Pseudomonadati</taxon>
        <taxon>Bacteroidota</taxon>
        <taxon>Chitinophagia</taxon>
        <taxon>Chitinophagales</taxon>
        <taxon>Chitinophagaceae</taxon>
        <taxon>Chitinophaga</taxon>
    </lineage>
</organism>
<dbReference type="Pfam" id="PF13193">
    <property type="entry name" value="AMP-binding_C"/>
    <property type="match status" value="1"/>
</dbReference>
<dbReference type="Gene3D" id="3.30.300.30">
    <property type="match status" value="1"/>
</dbReference>
<proteinExistence type="predicted"/>
<dbReference type="InterPro" id="IPR025110">
    <property type="entry name" value="AMP-bd_C"/>
</dbReference>
<dbReference type="PROSITE" id="PS50075">
    <property type="entry name" value="CARRIER"/>
    <property type="match status" value="1"/>
</dbReference>
<dbReference type="RefSeq" id="WP_220248296.1">
    <property type="nucleotide sequence ID" value="NZ_JAICCF010000001.1"/>
</dbReference>
<dbReference type="PANTHER" id="PTHR45527:SF1">
    <property type="entry name" value="FATTY ACID SYNTHASE"/>
    <property type="match status" value="1"/>
</dbReference>
<dbReference type="Gene3D" id="2.30.38.10">
    <property type="entry name" value="Luciferase, Domain 3"/>
    <property type="match status" value="1"/>
</dbReference>
<dbReference type="Pfam" id="PF00501">
    <property type="entry name" value="AMP-binding"/>
    <property type="match status" value="1"/>
</dbReference>
<dbReference type="Gene3D" id="3.40.50.1820">
    <property type="entry name" value="alpha/beta hydrolase"/>
    <property type="match status" value="1"/>
</dbReference>
<dbReference type="InterPro" id="IPR023213">
    <property type="entry name" value="CAT-like_dom_sf"/>
</dbReference>
<dbReference type="PROSITE" id="PS00455">
    <property type="entry name" value="AMP_BINDING"/>
    <property type="match status" value="1"/>
</dbReference>
<dbReference type="SUPFAM" id="SSF52777">
    <property type="entry name" value="CoA-dependent acyltransferases"/>
    <property type="match status" value="2"/>
</dbReference>
<dbReference type="SUPFAM" id="SSF56801">
    <property type="entry name" value="Acetyl-CoA synthetase-like"/>
    <property type="match status" value="1"/>
</dbReference>
<dbReference type="PRINTS" id="PR00154">
    <property type="entry name" value="AMPBINDING"/>
</dbReference>
<dbReference type="SUPFAM" id="SSF53474">
    <property type="entry name" value="alpha/beta-Hydrolases"/>
    <property type="match status" value="1"/>
</dbReference>
<dbReference type="InterPro" id="IPR029058">
    <property type="entry name" value="AB_hydrolase_fold"/>
</dbReference>
<feature type="domain" description="Carrier" evidence="1">
    <location>
        <begin position="972"/>
        <end position="1047"/>
    </location>
</feature>
<dbReference type="InterPro" id="IPR020845">
    <property type="entry name" value="AMP-binding_CS"/>
</dbReference>
<dbReference type="CDD" id="cd05930">
    <property type="entry name" value="A_NRPS"/>
    <property type="match status" value="1"/>
</dbReference>
<dbReference type="Gene3D" id="3.40.50.980">
    <property type="match status" value="2"/>
</dbReference>
<dbReference type="Gene3D" id="3.30.559.10">
    <property type="entry name" value="Chloramphenicol acetyltransferase-like domain"/>
    <property type="match status" value="1"/>
</dbReference>
<name>A0ABS7G5Y7_9BACT</name>
<sequence length="1330" mass="148083">MSLEPKWIPASPQQEGIWFHAIQHRPSFWNIVRARFYQGNFDLQAFTSALNMVISQHATLRTQFSIHQEKLFQVIATTIPVSEVLHYNIVSGDLASSQQLVTDEVRRLSALELDLEKAPLFRFRVLHFSDGVVLIPVIHHLITDATSNQIFWKDLISHYNNYLTGESTIHAVPERQYYHFAADQDNFLTTQEYIHRKQYWLEKLAGELPMLNFRLYHNPSEAAIHFEELDLTESLVHEIKSFALRNRVVYSSVFLTAYIVLLHKYANQSDILIGNIINGRQNRINYGAMGLFADRQVLLSAISETETLGSLLQKTNTQLMEAFEKAVPFDDLRRDMNLISKTGLSTLFTATFNMMKVIERQLDFSGLRRDTTRKVGHELPADRQEDFSLYILDRINSVRIRLEWKADSILQQVGSFMLENYKAILLQLIQSKDTLLNELPLLTSREHKLLQQFNDTTGHYPTGATMVSLFDEQVARTPENIALSFQGISITYKVLQEKSRQLCAYLRQKGLHSGHMAGICVTTGINMVIAMLGVMRTGAAYVPIDPEYPADRIRFVVEDAALNVVLTENATQQKVNELLALPGSSLSVNLDEAAAEISATAPFVMASLATPEDIAYVIYTSGSTGKPKGVIVKHHTVVNTLAWAKDYYRLSPADTAIQFFSFAFDSSVTEIYSHLIAGARLLLFSKIDRKDVLLLARIMEEEKVTRLLTIPSIYGILLDEMEKRKLCIRMVTISGESVNTALVDKHYRIMPEVPIINEYGPTECSVCATSQQLASGQIVTIGTPITNMQVHIRHAQGYIQPIGVAGELCISGPGVTAGYLGRDELTNSKFIQFHNGEGRKYYKTGDLARWLPDGRIEFLGRIDEQVKVRGFRIELGEIEKVIVGSGYVEQAVVLPQQDSAGTTRLTGYVVPTNAFSKVALMTFLRETLPDYMIPGMLVTLDAIPLSPNGKVDKKALPAMHSSQLLTDERIVHPQSAIQEELVRIWQELLGVRAISVTDDFFELGGHSILAIRLHARISNELNGDISVADILNNPTVLMQEKVLSKNNKNNNTSIKAIPANLVLLSPAIGDASENLFLAPGYMGICSSYVPFAQAFSKSHNVYSFNMTGLLPGESPLLSIAAIASGQISAIKALQQKGPYWLAGHSFGGRVAYEMARQLEATGDKVGYLYLLDAVASPLSYQIDINDLADDICRSQGTTWSSIHVQCPSFPESLSEYSYDDIPVLLRQLQHIAGSVLHEQAAAIASALSLALVNISMPSGVTGQITAPAVLAKAQDGIQRSNKAFDFGWLPYIPQLEIIHSPGDHTSIVADSKEAAKLFEQFRKIHGFSYI</sequence>
<dbReference type="SUPFAM" id="SSF47336">
    <property type="entry name" value="ACP-like"/>
    <property type="match status" value="1"/>
</dbReference>
<dbReference type="Gene3D" id="3.30.559.30">
    <property type="entry name" value="Nonribosomal peptide synthetase, condensation domain"/>
    <property type="match status" value="1"/>
</dbReference>
<dbReference type="InterPro" id="IPR009081">
    <property type="entry name" value="PP-bd_ACP"/>
</dbReference>
<dbReference type="Pfam" id="PF00975">
    <property type="entry name" value="Thioesterase"/>
    <property type="match status" value="1"/>
</dbReference>
<dbReference type="Pfam" id="PF00668">
    <property type="entry name" value="Condensation"/>
    <property type="match status" value="1"/>
</dbReference>
<dbReference type="SMART" id="SM00824">
    <property type="entry name" value="PKS_TE"/>
    <property type="match status" value="1"/>
</dbReference>
<dbReference type="InterPro" id="IPR020802">
    <property type="entry name" value="TesA-like"/>
</dbReference>
<protein>
    <submittedName>
        <fullName evidence="2">Amino acid adenylation domain-containing protein</fullName>
    </submittedName>
</protein>
<dbReference type="InterPro" id="IPR045851">
    <property type="entry name" value="AMP-bd_C_sf"/>
</dbReference>
<evidence type="ECO:0000259" key="1">
    <source>
        <dbReference type="PROSITE" id="PS50075"/>
    </source>
</evidence>
<reference evidence="2 3" key="1">
    <citation type="submission" date="2021-08" db="EMBL/GenBank/DDBJ databases">
        <title>The genome sequence of Chitinophaga sp. B61.</title>
        <authorList>
            <person name="Zhang X."/>
        </authorList>
    </citation>
    <scope>NUCLEOTIDE SEQUENCE [LARGE SCALE GENOMIC DNA]</scope>
    <source>
        <strain evidence="2 3">B61</strain>
    </source>
</reference>
<evidence type="ECO:0000313" key="2">
    <source>
        <dbReference type="EMBL" id="MBW8683063.1"/>
    </source>
</evidence>
<dbReference type="Gene3D" id="1.10.1200.10">
    <property type="entry name" value="ACP-like"/>
    <property type="match status" value="1"/>
</dbReference>
<dbReference type="InterPro" id="IPR001242">
    <property type="entry name" value="Condensation_dom"/>
</dbReference>
<gene>
    <name evidence="2" type="ORF">K1Y79_01835</name>
</gene>
<dbReference type="EMBL" id="JAICCF010000001">
    <property type="protein sequence ID" value="MBW8683063.1"/>
    <property type="molecule type" value="Genomic_DNA"/>
</dbReference>
<dbReference type="Proteomes" id="UP000812961">
    <property type="component" value="Unassembled WGS sequence"/>
</dbReference>
<dbReference type="NCBIfam" id="TIGR01733">
    <property type="entry name" value="AA-adenyl-dom"/>
    <property type="match status" value="1"/>
</dbReference>
<dbReference type="InterPro" id="IPR001031">
    <property type="entry name" value="Thioesterase"/>
</dbReference>
<evidence type="ECO:0000313" key="3">
    <source>
        <dbReference type="Proteomes" id="UP000812961"/>
    </source>
</evidence>
<comment type="caution">
    <text evidence="2">The sequence shown here is derived from an EMBL/GenBank/DDBJ whole genome shotgun (WGS) entry which is preliminary data.</text>
</comment>
<keyword evidence="3" id="KW-1185">Reference proteome</keyword>
<dbReference type="PANTHER" id="PTHR45527">
    <property type="entry name" value="NONRIBOSOMAL PEPTIDE SYNTHETASE"/>
    <property type="match status" value="1"/>
</dbReference>
<dbReference type="InterPro" id="IPR010071">
    <property type="entry name" value="AA_adenyl_dom"/>
</dbReference>
<accession>A0ABS7G5Y7</accession>